<dbReference type="InterPro" id="IPR000905">
    <property type="entry name" value="Gcp-like_dom"/>
</dbReference>
<name>A0A423X648_9PEZI</name>
<keyword evidence="1" id="KW-0479">Metal-binding</keyword>
<evidence type="ECO:0000256" key="2">
    <source>
        <dbReference type="SAM" id="MobiDB-lite"/>
    </source>
</evidence>
<feature type="region of interest" description="Disordered" evidence="2">
    <location>
        <begin position="579"/>
        <end position="766"/>
    </location>
</feature>
<proteinExistence type="inferred from homology"/>
<comment type="caution">
    <text evidence="4">The sequence shown here is derived from an EMBL/GenBank/DDBJ whole genome shotgun (WGS) entry which is preliminary data.</text>
</comment>
<comment type="subcellular location">
    <subcellularLocation>
        <location evidence="1">Mitochondrion</location>
    </subcellularLocation>
</comment>
<feature type="compositionally biased region" description="Low complexity" evidence="2">
    <location>
        <begin position="599"/>
        <end position="613"/>
    </location>
</feature>
<dbReference type="Gene3D" id="3.30.420.40">
    <property type="match status" value="2"/>
</dbReference>
<feature type="compositionally biased region" description="Pro residues" evidence="2">
    <location>
        <begin position="589"/>
        <end position="598"/>
    </location>
</feature>
<evidence type="ECO:0000256" key="1">
    <source>
        <dbReference type="HAMAP-Rule" id="MF_03179"/>
    </source>
</evidence>
<feature type="compositionally biased region" description="Low complexity" evidence="2">
    <location>
        <begin position="540"/>
        <end position="556"/>
    </location>
</feature>
<evidence type="ECO:0000259" key="3">
    <source>
        <dbReference type="Pfam" id="PF00814"/>
    </source>
</evidence>
<evidence type="ECO:0000313" key="5">
    <source>
        <dbReference type="Proteomes" id="UP000283895"/>
    </source>
</evidence>
<dbReference type="GO" id="GO:0046872">
    <property type="term" value="F:metal ion binding"/>
    <property type="evidence" value="ECO:0007669"/>
    <property type="project" value="UniProtKB-KW"/>
</dbReference>
<sequence length="828" mass="91124">MIRQHALVGLSTRPSLALGLSVRAVRTPALHRCARHHNFYTLGIETSCDDTCVSVLRTCKEGTFMVYLARVPCANKKYEGIHPLEAVESHTRNLPKLITEALTTTGTGFGSRFVPQRVNETVSPTRLAQVPRWLGRPDLIAVTRGPGMKACLSIGISAAKALSAALRVPLIGVHHMQAHALTAQMEAALSLARNGDKEPGPQFPFLTLLVSGGHTMLVHTTSKVDHRVLASTSRGTINPQEKASPTAIGDMLDKCARVILPDAVIPKNESVSYAQIMEAFVRRATRYHNLFRRYTAPERREDEIQIYNSKAGWAIPPPLRQSREMKYDFSGLGGMVRSIVQDRPDMGIEERAELGYQTMRLAFEHLGSRVIMALQEDEELLKNPPRHLVVSGGVASNRMLRTVLSEMLWARGFKDIQLTVPKTHWCTDNAGMIAWTGHEMYRDGWTTDSAFLPKGEWPIEQIIADTDCWIKSEPRLAEEAEEPNEQQVTSPPKAKAARAAPAAQKPHAAFNVPAAAEESNADEAEWTRMPRRRRSRASRRAFAAAQEEQAEQTSEAARLQEVEERVQKLQRVSAFLQRTAKRRGDGLEGPPPPPPPQEPAFAAASTTTTTTTTRKLRSRHPSRRGPPFPPPEHAQQPSTTWTPSGRHAPAEHTAGPFGHRPLGAPPVSSEPPRLMRKRGQAPKPEPKPEPKQEPKQEPQPDPAAAAAAAERMAQAELLAAEGQLGDEAWSKRSLTPPAGTPSRPDARLISSRIPRDRSARAARKNRAWGTRALRLGAADEGDEETKKKDVVRLLRPLEPAAEEAMSSPPADVGSLRKGFSALRKWAGL</sequence>
<comment type="similarity">
    <text evidence="1">Belongs to the KAE1 / TsaD family.</text>
</comment>
<feature type="compositionally biased region" description="Basic and acidic residues" evidence="2">
    <location>
        <begin position="684"/>
        <end position="698"/>
    </location>
</feature>
<keyword evidence="5" id="KW-1185">Reference proteome</keyword>
<organism evidence="4 5">
    <name type="scientific">Cytospora schulzeri</name>
    <dbReference type="NCBI Taxonomy" id="448051"/>
    <lineage>
        <taxon>Eukaryota</taxon>
        <taxon>Fungi</taxon>
        <taxon>Dikarya</taxon>
        <taxon>Ascomycota</taxon>
        <taxon>Pezizomycotina</taxon>
        <taxon>Sordariomycetes</taxon>
        <taxon>Sordariomycetidae</taxon>
        <taxon>Diaporthales</taxon>
        <taxon>Cytosporaceae</taxon>
        <taxon>Cytospora</taxon>
    </lineage>
</organism>
<dbReference type="GO" id="GO:0005739">
    <property type="term" value="C:mitochondrion"/>
    <property type="evidence" value="ECO:0007669"/>
    <property type="project" value="UniProtKB-SubCell"/>
</dbReference>
<dbReference type="Pfam" id="PF00814">
    <property type="entry name" value="TsaD"/>
    <property type="match status" value="1"/>
</dbReference>
<dbReference type="PROSITE" id="PS01016">
    <property type="entry name" value="GLYCOPROTEASE"/>
    <property type="match status" value="1"/>
</dbReference>
<keyword evidence="1" id="KW-0012">Acyltransferase</keyword>
<protein>
    <recommendedName>
        <fullName evidence="3">Gcp-like domain-containing protein</fullName>
    </recommendedName>
</protein>
<comment type="cofactor">
    <cofactor evidence="1">
        <name>a divalent metal cation</name>
        <dbReference type="ChEBI" id="CHEBI:60240"/>
    </cofactor>
    <text evidence="1">Binds 1 divalent metal cation per subunit.</text>
</comment>
<accession>A0A423X648</accession>
<comment type="catalytic activity">
    <reaction evidence="1">
        <text>L-threonylcarbamoyladenylate + adenosine(37) in tRNA = N(6)-L-threonylcarbamoyladenosine(37) in tRNA + AMP + H(+)</text>
        <dbReference type="Rhea" id="RHEA:37059"/>
        <dbReference type="Rhea" id="RHEA-COMP:10162"/>
        <dbReference type="Rhea" id="RHEA-COMP:10163"/>
        <dbReference type="ChEBI" id="CHEBI:15378"/>
        <dbReference type="ChEBI" id="CHEBI:73682"/>
        <dbReference type="ChEBI" id="CHEBI:74411"/>
        <dbReference type="ChEBI" id="CHEBI:74418"/>
        <dbReference type="ChEBI" id="CHEBI:456215"/>
        <dbReference type="EC" id="2.3.1.234"/>
    </reaction>
</comment>
<feature type="compositionally biased region" description="Low complexity" evidence="2">
    <location>
        <begin position="702"/>
        <end position="727"/>
    </location>
</feature>
<feature type="compositionally biased region" description="Basic residues" evidence="2">
    <location>
        <begin position="614"/>
        <end position="623"/>
    </location>
</feature>
<dbReference type="Proteomes" id="UP000283895">
    <property type="component" value="Unassembled WGS sequence"/>
</dbReference>
<keyword evidence="1" id="KW-0808">Transferase</keyword>
<dbReference type="OrthoDB" id="10259622at2759"/>
<dbReference type="SUPFAM" id="SSF53067">
    <property type="entry name" value="Actin-like ATPase domain"/>
    <property type="match status" value="2"/>
</dbReference>
<keyword evidence="1" id="KW-0496">Mitochondrion</keyword>
<dbReference type="PANTHER" id="PTHR11735">
    <property type="entry name" value="TRNA N6-ADENOSINE THREONYLCARBAMOYLTRANSFERASE"/>
    <property type="match status" value="1"/>
</dbReference>
<reference evidence="4 5" key="1">
    <citation type="submission" date="2015-09" db="EMBL/GenBank/DDBJ databases">
        <title>Host preference determinants of Valsa canker pathogens revealed by comparative genomics.</title>
        <authorList>
            <person name="Yin Z."/>
            <person name="Huang L."/>
        </authorList>
    </citation>
    <scope>NUCLEOTIDE SEQUENCE [LARGE SCALE GENOMIC DNA]</scope>
    <source>
        <strain evidence="4 5">03-1</strain>
    </source>
</reference>
<dbReference type="EMBL" id="LKEA01000002">
    <property type="protein sequence ID" value="ROW11247.1"/>
    <property type="molecule type" value="Genomic_DNA"/>
</dbReference>
<keyword evidence="1" id="KW-0819">tRNA processing</keyword>
<feature type="domain" description="Gcp-like" evidence="3">
    <location>
        <begin position="138"/>
        <end position="435"/>
    </location>
</feature>
<dbReference type="GO" id="GO:0061711">
    <property type="term" value="F:tRNA N(6)-L-threonylcarbamoyladenine synthase activity"/>
    <property type="evidence" value="ECO:0007669"/>
    <property type="project" value="UniProtKB-EC"/>
</dbReference>
<feature type="compositionally biased region" description="Low complexity" evidence="2">
    <location>
        <begin position="491"/>
        <end position="518"/>
    </location>
</feature>
<dbReference type="PANTHER" id="PTHR11735:SF6">
    <property type="entry name" value="TRNA N6-ADENOSINE THREONYLCARBAMOYLTRANSFERASE, MITOCHONDRIAL"/>
    <property type="match status" value="1"/>
</dbReference>
<dbReference type="GO" id="GO:0072670">
    <property type="term" value="P:mitochondrial tRNA threonylcarbamoyladenosine modification"/>
    <property type="evidence" value="ECO:0007669"/>
    <property type="project" value="TreeGrafter"/>
</dbReference>
<dbReference type="HAMAP" id="MF_01445">
    <property type="entry name" value="TsaD"/>
    <property type="match status" value="1"/>
</dbReference>
<dbReference type="STRING" id="356882.A0A423X648"/>
<comment type="function">
    <text evidence="1">Required for the formation of a threonylcarbamoyl group on adenosine at position 37 (t(6)A37) in mitochondrial tRNAs that read codons beginning with adenine. Probably involved in the transfer of the threonylcarbamoyl moiety of threonylcarbamoyl-AMP (TC-AMP) to the N6 group of A37. Involved in mitochondrial genome maintenance.</text>
</comment>
<dbReference type="InterPro" id="IPR017860">
    <property type="entry name" value="Peptidase_M22_CS"/>
</dbReference>
<dbReference type="AlphaFoldDB" id="A0A423X648"/>
<gene>
    <name evidence="4" type="ORF">VMCG_01349</name>
</gene>
<dbReference type="InterPro" id="IPR043129">
    <property type="entry name" value="ATPase_NBD"/>
</dbReference>
<feature type="compositionally biased region" description="Basic residues" evidence="2">
    <location>
        <begin position="529"/>
        <end position="539"/>
    </location>
</feature>
<dbReference type="InterPro" id="IPR022450">
    <property type="entry name" value="TsaD"/>
</dbReference>
<evidence type="ECO:0000313" key="4">
    <source>
        <dbReference type="EMBL" id="ROW11247.1"/>
    </source>
</evidence>
<feature type="region of interest" description="Disordered" evidence="2">
    <location>
        <begin position="476"/>
        <end position="556"/>
    </location>
</feature>
<comment type="subunit">
    <text evidence="1">Homodimer.</text>
</comment>